<reference evidence="3 4" key="1">
    <citation type="journal article" date="2009" name="Stand. Genomic Sci.">
        <title>Complete genome sequence of Eggerthella lenta type strain (IPP VPI 0255).</title>
        <authorList>
            <person name="Saunders E."/>
            <person name="Pukall R."/>
            <person name="Abt B."/>
            <person name="Lapidus A."/>
            <person name="Glavina Del Rio T."/>
            <person name="Copeland A."/>
            <person name="Tice H."/>
            <person name="Cheng J.F."/>
            <person name="Lucas S."/>
            <person name="Chen F."/>
            <person name="Nolan M."/>
            <person name="Bruce D."/>
            <person name="Goodwin L."/>
            <person name="Pitluck S."/>
            <person name="Ivanova N."/>
            <person name="Mavromatis K."/>
            <person name="Ovchinnikova G."/>
            <person name="Pati A."/>
            <person name="Chen A."/>
            <person name="Palaniappan K."/>
            <person name="Land M."/>
            <person name="Hauser L."/>
            <person name="Chang Y.J."/>
            <person name="Jeffries C.D."/>
            <person name="Chain P."/>
            <person name="Meincke L."/>
            <person name="Sims D."/>
            <person name="Brettin T."/>
            <person name="Detter J.C."/>
            <person name="Goker M."/>
            <person name="Bristow J."/>
            <person name="Eisen J.A."/>
            <person name="Markowitz V."/>
            <person name="Hugenholtz P."/>
            <person name="Kyrpides N.C."/>
            <person name="Klenk H.P."/>
            <person name="Han C."/>
        </authorList>
    </citation>
    <scope>NUCLEOTIDE SEQUENCE [LARGE SCALE GENOMIC DNA]</scope>
    <source>
        <strain evidence="4">ATCC 25559 / DSM 2243 / CCUG 17323 / JCM 9979 / KCTC 3265 / NCTC 11813 / VPI 0255 / 1899 B</strain>
    </source>
</reference>
<keyword evidence="1" id="KW-0472">Membrane</keyword>
<dbReference type="RefSeq" id="WP_015760767.1">
    <property type="nucleotide sequence ID" value="NC_013204.1"/>
</dbReference>
<evidence type="ECO:0000313" key="3">
    <source>
        <dbReference type="EMBL" id="ACV55724.1"/>
    </source>
</evidence>
<feature type="transmembrane region" description="Helical" evidence="1">
    <location>
        <begin position="21"/>
        <end position="43"/>
    </location>
</feature>
<dbReference type="BioCyc" id="ELEN479437:G1GFY-1771-MONOMER"/>
<keyword evidence="1" id="KW-1133">Transmembrane helix</keyword>
<evidence type="ECO:0000259" key="2">
    <source>
        <dbReference type="Pfam" id="PF07811"/>
    </source>
</evidence>
<keyword evidence="1" id="KW-0812">Transmembrane</keyword>
<feature type="domain" description="TadE-like" evidence="2">
    <location>
        <begin position="15"/>
        <end position="54"/>
    </location>
</feature>
<sequence length="170" mass="18701">MRSIRSRIHAVVEQGSVAVEYAIFFPLVVVLVLFLIQLSWVGFQSATFDYATRTMVLNLDPDRATEAPDLDAFVADGIVQTQAPLDAAQLTVSHANLNVDVKHDEKETGGRDDKTLYKIERVSREATYAHLSGTVTYHIGLLLPLPGFSEITLVKALDSVLLVNSVFEVS</sequence>
<accession>C8WHY3</accession>
<dbReference type="Proteomes" id="UP000001377">
    <property type="component" value="Chromosome"/>
</dbReference>
<dbReference type="InterPro" id="IPR012495">
    <property type="entry name" value="TadE-like_dom"/>
</dbReference>
<dbReference type="Pfam" id="PF07811">
    <property type="entry name" value="TadE"/>
    <property type="match status" value="1"/>
</dbReference>
<keyword evidence="4" id="KW-1185">Reference proteome</keyword>
<dbReference type="KEGG" id="ele:Elen_1759"/>
<evidence type="ECO:0000256" key="1">
    <source>
        <dbReference type="SAM" id="Phobius"/>
    </source>
</evidence>
<proteinExistence type="predicted"/>
<dbReference type="AlphaFoldDB" id="C8WHY3"/>
<evidence type="ECO:0000313" key="4">
    <source>
        <dbReference type="Proteomes" id="UP000001377"/>
    </source>
</evidence>
<dbReference type="EMBL" id="CP001726">
    <property type="protein sequence ID" value="ACV55724.1"/>
    <property type="molecule type" value="Genomic_DNA"/>
</dbReference>
<dbReference type="PaxDb" id="479437-Elen_1759"/>
<organism evidence="3 4">
    <name type="scientific">Eggerthella lenta (strain ATCC 25559 / DSM 2243 / CCUG 17323 / JCM 9979 / KCTC 3265 / NCTC 11813 / VPI 0255 / 1899 B)</name>
    <name type="common">Eubacterium lentum</name>
    <dbReference type="NCBI Taxonomy" id="479437"/>
    <lineage>
        <taxon>Bacteria</taxon>
        <taxon>Bacillati</taxon>
        <taxon>Actinomycetota</taxon>
        <taxon>Coriobacteriia</taxon>
        <taxon>Eggerthellales</taxon>
        <taxon>Eggerthellaceae</taxon>
        <taxon>Eggerthella</taxon>
    </lineage>
</organism>
<dbReference type="HOGENOM" id="CLU_1568274_0_0_11"/>
<gene>
    <name evidence="3" type="ordered locus">Elen_1759</name>
</gene>
<dbReference type="STRING" id="479437.Elen_1759"/>
<protein>
    <submittedName>
        <fullName evidence="3">TadE family protein</fullName>
    </submittedName>
</protein>
<name>C8WHY3_EGGLE</name>